<feature type="non-terminal residue" evidence="1">
    <location>
        <position position="1"/>
    </location>
</feature>
<dbReference type="RefSeq" id="WP_218158281.1">
    <property type="nucleotide sequence ID" value="NZ_FONN01000068.1"/>
</dbReference>
<evidence type="ECO:0000313" key="2">
    <source>
        <dbReference type="Proteomes" id="UP000183410"/>
    </source>
</evidence>
<dbReference type="Proteomes" id="UP000183410">
    <property type="component" value="Unassembled WGS sequence"/>
</dbReference>
<dbReference type="PROSITE" id="PS50818">
    <property type="entry name" value="INTEIN_C_TER"/>
    <property type="match status" value="1"/>
</dbReference>
<accession>A0A1I2JCJ5</accession>
<protein>
    <submittedName>
        <fullName evidence="1">Intein C-terminal splicing region</fullName>
    </submittedName>
</protein>
<dbReference type="Gene3D" id="2.170.16.10">
    <property type="entry name" value="Hedgehog/Intein (Hint) domain"/>
    <property type="match status" value="1"/>
</dbReference>
<dbReference type="NCBIfam" id="TIGR01443">
    <property type="entry name" value="intein_Cterm"/>
    <property type="match status" value="1"/>
</dbReference>
<proteinExistence type="predicted"/>
<name>A0A1I2JCJ5_9BACL</name>
<reference evidence="2" key="1">
    <citation type="submission" date="2016-10" db="EMBL/GenBank/DDBJ databases">
        <authorList>
            <person name="Varghese N."/>
            <person name="Submissions S."/>
        </authorList>
    </citation>
    <scope>NUCLEOTIDE SEQUENCE [LARGE SCALE GENOMIC DNA]</scope>
    <source>
        <strain evidence="2">CGMCC 1.10223</strain>
    </source>
</reference>
<keyword evidence="2" id="KW-1185">Reference proteome</keyword>
<dbReference type="InterPro" id="IPR030934">
    <property type="entry name" value="Intein_C"/>
</dbReference>
<dbReference type="EMBL" id="FONN01000068">
    <property type="protein sequence ID" value="SFF50401.1"/>
    <property type="molecule type" value="Genomic_DNA"/>
</dbReference>
<evidence type="ECO:0000313" key="1">
    <source>
        <dbReference type="EMBL" id="SFF50401.1"/>
    </source>
</evidence>
<sequence>ATVYNFEVEDFNSYFVSNLGIWVHNCAIKVTPKALTKLQEKQIEILRNGGEVKVKTYEEARQLLDNMSEIKPAIQEGKIPNPEGRMRDGFADPNGTYRGDLINKQDPTAIVHPGVQNPYHANYPHYNIKLPNGDKAAIIIMGD</sequence>
<organism evidence="1 2">
    <name type="scientific">Paenibacillus algorifonticola</name>
    <dbReference type="NCBI Taxonomy" id="684063"/>
    <lineage>
        <taxon>Bacteria</taxon>
        <taxon>Bacillati</taxon>
        <taxon>Bacillota</taxon>
        <taxon>Bacilli</taxon>
        <taxon>Bacillales</taxon>
        <taxon>Paenibacillaceae</taxon>
        <taxon>Paenibacillus</taxon>
    </lineage>
</organism>
<gene>
    <name evidence="1" type="ORF">SAMN04487969_1684</name>
</gene>
<dbReference type="AlphaFoldDB" id="A0A1I2JCJ5"/>